<protein>
    <submittedName>
        <fullName evidence="2">Uncharacterized protein</fullName>
    </submittedName>
</protein>
<dbReference type="AlphaFoldDB" id="A0A6J8ACF7"/>
<reference evidence="2 3" key="1">
    <citation type="submission" date="2020-06" db="EMBL/GenBank/DDBJ databases">
        <authorList>
            <person name="Li R."/>
            <person name="Bekaert M."/>
        </authorList>
    </citation>
    <scope>NUCLEOTIDE SEQUENCE [LARGE SCALE GENOMIC DNA]</scope>
    <source>
        <strain evidence="3">wild</strain>
    </source>
</reference>
<dbReference type="Proteomes" id="UP000507470">
    <property type="component" value="Unassembled WGS sequence"/>
</dbReference>
<feature type="region of interest" description="Disordered" evidence="1">
    <location>
        <begin position="203"/>
        <end position="227"/>
    </location>
</feature>
<proteinExistence type="predicted"/>
<keyword evidence="3" id="KW-1185">Reference proteome</keyword>
<gene>
    <name evidence="2" type="ORF">MCOR_5577</name>
</gene>
<evidence type="ECO:0000256" key="1">
    <source>
        <dbReference type="SAM" id="MobiDB-lite"/>
    </source>
</evidence>
<sequence length="250" mass="29022">MRKTVLRNRGKRFSKQELQKAIEMIFREEDSISNLGESSPWFRIASNLGYSTKRPALYTLKKWCTRNNLNFKTKLTDKVEETYTHLLLNDDNVSTLQEGDNMIKQKQMKNLNKELDMTKPEFYDYNMETETSDEDTVSDMIKPEVVSGLDNKQKEHQPITVNVQENNSNVLEHLSQDKNDDQQKTSLKNSDLGYRKKVLRKPHELKSQPKPDCVPHNTEKSDHSVAGELIIDGKHLLKDALQDQEPHSSF</sequence>
<dbReference type="OrthoDB" id="10611645at2759"/>
<dbReference type="EMBL" id="CACVKT020001020">
    <property type="protein sequence ID" value="CAC5364580.1"/>
    <property type="molecule type" value="Genomic_DNA"/>
</dbReference>
<evidence type="ECO:0000313" key="2">
    <source>
        <dbReference type="EMBL" id="CAC5364580.1"/>
    </source>
</evidence>
<feature type="compositionally biased region" description="Basic and acidic residues" evidence="1">
    <location>
        <begin position="217"/>
        <end position="227"/>
    </location>
</feature>
<evidence type="ECO:0000313" key="3">
    <source>
        <dbReference type="Proteomes" id="UP000507470"/>
    </source>
</evidence>
<organism evidence="2 3">
    <name type="scientific">Mytilus coruscus</name>
    <name type="common">Sea mussel</name>
    <dbReference type="NCBI Taxonomy" id="42192"/>
    <lineage>
        <taxon>Eukaryota</taxon>
        <taxon>Metazoa</taxon>
        <taxon>Spiralia</taxon>
        <taxon>Lophotrochozoa</taxon>
        <taxon>Mollusca</taxon>
        <taxon>Bivalvia</taxon>
        <taxon>Autobranchia</taxon>
        <taxon>Pteriomorphia</taxon>
        <taxon>Mytilida</taxon>
        <taxon>Mytiloidea</taxon>
        <taxon>Mytilidae</taxon>
        <taxon>Mytilinae</taxon>
        <taxon>Mytilus</taxon>
    </lineage>
</organism>
<name>A0A6J8ACF7_MYTCO</name>
<accession>A0A6J8ACF7</accession>